<reference evidence="5" key="1">
    <citation type="journal article" date="2019" name="Int. J. Syst. Evol. Microbiol.">
        <title>The Global Catalogue of Microorganisms (GCM) 10K type strain sequencing project: providing services to taxonomists for standard genome sequencing and annotation.</title>
        <authorList>
            <consortium name="The Broad Institute Genomics Platform"/>
            <consortium name="The Broad Institute Genome Sequencing Center for Infectious Disease"/>
            <person name="Wu L."/>
            <person name="Ma J."/>
        </authorList>
    </citation>
    <scope>NUCLEOTIDE SEQUENCE [LARGE SCALE GENOMIC DNA]</scope>
    <source>
        <strain evidence="5">JCM 15572</strain>
    </source>
</reference>
<dbReference type="InterPro" id="IPR012551">
    <property type="entry name" value="DUF1707_SHOCT-like"/>
</dbReference>
<feature type="domain" description="DUF1707" evidence="3">
    <location>
        <begin position="110"/>
        <end position="162"/>
    </location>
</feature>
<organism evidence="4 5">
    <name type="scientific">Kribbella hippodromi</name>
    <dbReference type="NCBI Taxonomy" id="434347"/>
    <lineage>
        <taxon>Bacteria</taxon>
        <taxon>Bacillati</taxon>
        <taxon>Actinomycetota</taxon>
        <taxon>Actinomycetes</taxon>
        <taxon>Propionibacteriales</taxon>
        <taxon>Kribbellaceae</taxon>
        <taxon>Kribbella</taxon>
    </lineage>
</organism>
<gene>
    <name evidence="4" type="ORF">GCM10009804_42770</name>
</gene>
<evidence type="ECO:0000313" key="5">
    <source>
        <dbReference type="Proteomes" id="UP001501705"/>
    </source>
</evidence>
<dbReference type="Pfam" id="PF08044">
    <property type="entry name" value="DUF1707"/>
    <property type="match status" value="1"/>
</dbReference>
<evidence type="ECO:0000256" key="2">
    <source>
        <dbReference type="SAM" id="Phobius"/>
    </source>
</evidence>
<feature type="compositionally biased region" description="Basic and acidic residues" evidence="1">
    <location>
        <begin position="1"/>
        <end position="25"/>
    </location>
</feature>
<evidence type="ECO:0000256" key="1">
    <source>
        <dbReference type="SAM" id="MobiDB-lite"/>
    </source>
</evidence>
<feature type="region of interest" description="Disordered" evidence="1">
    <location>
        <begin position="1"/>
        <end position="70"/>
    </location>
</feature>
<feature type="compositionally biased region" description="Basic and acidic residues" evidence="1">
    <location>
        <begin position="51"/>
        <end position="65"/>
    </location>
</feature>
<feature type="region of interest" description="Disordered" evidence="1">
    <location>
        <begin position="84"/>
        <end position="111"/>
    </location>
</feature>
<dbReference type="Proteomes" id="UP001501705">
    <property type="component" value="Unassembled WGS sequence"/>
</dbReference>
<keyword evidence="2" id="KW-0472">Membrane</keyword>
<dbReference type="RefSeq" id="WP_344235475.1">
    <property type="nucleotide sequence ID" value="NZ_BAAAPH010000013.1"/>
</dbReference>
<keyword evidence="2" id="KW-0812">Transmembrane</keyword>
<feature type="transmembrane region" description="Helical" evidence="2">
    <location>
        <begin position="210"/>
        <end position="229"/>
    </location>
</feature>
<evidence type="ECO:0000313" key="4">
    <source>
        <dbReference type="EMBL" id="GAA1581588.1"/>
    </source>
</evidence>
<keyword evidence="5" id="KW-1185">Reference proteome</keyword>
<feature type="compositionally biased region" description="Gly residues" evidence="1">
    <location>
        <begin position="37"/>
        <end position="50"/>
    </location>
</feature>
<sequence length="234" mass="26349">MSASSDRERRAAARAARREWHREWQRQWQGWNAPGWNGPGGPGGNGGAGDGSDRHGARRGGEDWRAQGWGGEWRRGTMWPMLNDVQDSTNRREDDGEQTSRRADRAGKRLRIGDSERDRAVAALGEHFVAGRLTQVEFEERSEQATRARYVDDIEPLFDDLPGSAEVQVAQPSWPARGPRRGAPPPAFLMIAPFLMVGLVISSIALTAPWLLWGVFWVVLISGMSRQRWQQNRR</sequence>
<feature type="compositionally biased region" description="Low complexity" evidence="1">
    <location>
        <begin position="26"/>
        <end position="36"/>
    </location>
</feature>
<accession>A0ABP4PLJ2</accession>
<feature type="compositionally biased region" description="Basic and acidic residues" evidence="1">
    <location>
        <begin position="89"/>
        <end position="111"/>
    </location>
</feature>
<keyword evidence="2" id="KW-1133">Transmembrane helix</keyword>
<dbReference type="EMBL" id="BAAAPH010000013">
    <property type="protein sequence ID" value="GAA1581588.1"/>
    <property type="molecule type" value="Genomic_DNA"/>
</dbReference>
<proteinExistence type="predicted"/>
<comment type="caution">
    <text evidence="4">The sequence shown here is derived from an EMBL/GenBank/DDBJ whole genome shotgun (WGS) entry which is preliminary data.</text>
</comment>
<name>A0ABP4PLJ2_9ACTN</name>
<protein>
    <recommendedName>
        <fullName evidence="3">DUF1707 domain-containing protein</fullName>
    </recommendedName>
</protein>
<evidence type="ECO:0000259" key="3">
    <source>
        <dbReference type="Pfam" id="PF08044"/>
    </source>
</evidence>